<dbReference type="SUPFAM" id="SSF53474">
    <property type="entry name" value="alpha/beta-Hydrolases"/>
    <property type="match status" value="1"/>
</dbReference>
<dbReference type="GO" id="GO:0016787">
    <property type="term" value="F:hydrolase activity"/>
    <property type="evidence" value="ECO:0007669"/>
    <property type="project" value="UniProtKB-KW"/>
</dbReference>
<accession>A0A0R1LIP2</accession>
<evidence type="ECO:0000313" key="4">
    <source>
        <dbReference type="Proteomes" id="UP000051955"/>
    </source>
</evidence>
<protein>
    <submittedName>
        <fullName evidence="3">Alpha beta hydrolase</fullName>
    </submittedName>
</protein>
<dbReference type="PATRIC" id="fig|1423715.3.peg.81"/>
<evidence type="ECO:0000313" key="3">
    <source>
        <dbReference type="EMBL" id="KRK95663.1"/>
    </source>
</evidence>
<name>A0A0R1LIP2_9LACO</name>
<keyword evidence="3" id="KW-0378">Hydrolase</keyword>
<proteinExistence type="predicted"/>
<comment type="caution">
    <text evidence="3">The sequence shown here is derived from an EMBL/GenBank/DDBJ whole genome shotgun (WGS) entry which is preliminary data.</text>
</comment>
<dbReference type="PANTHER" id="PTHR43358">
    <property type="entry name" value="ALPHA/BETA-HYDROLASE"/>
    <property type="match status" value="1"/>
</dbReference>
<dbReference type="EMBL" id="AZDV01000006">
    <property type="protein sequence ID" value="KRK95663.1"/>
    <property type="molecule type" value="Genomic_DNA"/>
</dbReference>
<evidence type="ECO:0000256" key="1">
    <source>
        <dbReference type="SAM" id="Phobius"/>
    </source>
</evidence>
<dbReference type="InterPro" id="IPR022742">
    <property type="entry name" value="Hydrolase_4"/>
</dbReference>
<gene>
    <name evidence="3" type="ORF">FD25_GL000078</name>
</gene>
<keyword evidence="1" id="KW-0472">Membrane</keyword>
<organism evidence="3 4">
    <name type="scientific">Levilactobacillus acidifarinae DSM 19394 = JCM 15949</name>
    <dbReference type="NCBI Taxonomy" id="1423715"/>
    <lineage>
        <taxon>Bacteria</taxon>
        <taxon>Bacillati</taxon>
        <taxon>Bacillota</taxon>
        <taxon>Bacilli</taxon>
        <taxon>Lactobacillales</taxon>
        <taxon>Lactobacillaceae</taxon>
        <taxon>Levilactobacillus</taxon>
    </lineage>
</organism>
<sequence>MQLNKVLKRWLIAGGILVGLLVVALVGASFYFYNMTVARGKKSFIGAPKALTTNDPLYPQKHWYQAAKKYRWTETAAGAKFKLVANYLPAARATKKTVVLVHGFASSKEQMGGYAGMFHQLGYNVLVPDDRAQGASGGQAMSYGYFESRDYLKWINQVIARQGKQSQIVLFGVSMGGATTMIASGLKTPTQLKAYIEDCGYTTADAEIRYQARQMYNLPYWPLVPMTSAVTRVRAGFSFKDADALSAVKRNHKPMLFIHGGADTFVPTKMVYQVYHADAGPKQLLVVPGAQHAAALSHNPQLYQSTVKRFLAQYFH</sequence>
<dbReference type="STRING" id="1423715.FD25_GL000078"/>
<keyword evidence="1" id="KW-0812">Transmembrane</keyword>
<dbReference type="Gene3D" id="3.40.50.1820">
    <property type="entry name" value="alpha/beta hydrolase"/>
    <property type="match status" value="1"/>
</dbReference>
<feature type="domain" description="Serine aminopeptidase S33" evidence="2">
    <location>
        <begin position="94"/>
        <end position="196"/>
    </location>
</feature>
<evidence type="ECO:0000259" key="2">
    <source>
        <dbReference type="Pfam" id="PF12146"/>
    </source>
</evidence>
<dbReference type="AlphaFoldDB" id="A0A0R1LIP2"/>
<dbReference type="InterPro" id="IPR029058">
    <property type="entry name" value="AB_hydrolase_fold"/>
</dbReference>
<keyword evidence="1" id="KW-1133">Transmembrane helix</keyword>
<dbReference type="Pfam" id="PF12146">
    <property type="entry name" value="Hydrolase_4"/>
    <property type="match status" value="1"/>
</dbReference>
<dbReference type="PANTHER" id="PTHR43358:SF4">
    <property type="entry name" value="ALPHA_BETA HYDROLASE FOLD-1 DOMAIN-CONTAINING PROTEIN"/>
    <property type="match status" value="1"/>
</dbReference>
<dbReference type="RefSeq" id="WP_057801992.1">
    <property type="nucleotide sequence ID" value="NZ_AZDV01000006.1"/>
</dbReference>
<feature type="transmembrane region" description="Helical" evidence="1">
    <location>
        <begin position="12"/>
        <end position="33"/>
    </location>
</feature>
<dbReference type="Proteomes" id="UP000051955">
    <property type="component" value="Unassembled WGS sequence"/>
</dbReference>
<dbReference type="InterPro" id="IPR052920">
    <property type="entry name" value="DNA-binding_regulatory"/>
</dbReference>
<reference evidence="3 4" key="1">
    <citation type="journal article" date="2015" name="Genome Announc.">
        <title>Expanding the biotechnology potential of lactobacilli through comparative genomics of 213 strains and associated genera.</title>
        <authorList>
            <person name="Sun Z."/>
            <person name="Harris H.M."/>
            <person name="McCann A."/>
            <person name="Guo C."/>
            <person name="Argimon S."/>
            <person name="Zhang W."/>
            <person name="Yang X."/>
            <person name="Jeffery I.B."/>
            <person name="Cooney J.C."/>
            <person name="Kagawa T.F."/>
            <person name="Liu W."/>
            <person name="Song Y."/>
            <person name="Salvetti E."/>
            <person name="Wrobel A."/>
            <person name="Rasinkangas P."/>
            <person name="Parkhill J."/>
            <person name="Rea M.C."/>
            <person name="O'Sullivan O."/>
            <person name="Ritari J."/>
            <person name="Douillard F.P."/>
            <person name="Paul Ross R."/>
            <person name="Yang R."/>
            <person name="Briner A.E."/>
            <person name="Felis G.E."/>
            <person name="de Vos W.M."/>
            <person name="Barrangou R."/>
            <person name="Klaenhammer T.R."/>
            <person name="Caufield P.W."/>
            <person name="Cui Y."/>
            <person name="Zhang H."/>
            <person name="O'Toole P.W."/>
        </authorList>
    </citation>
    <scope>NUCLEOTIDE SEQUENCE [LARGE SCALE GENOMIC DNA]</scope>
    <source>
        <strain evidence="3 4">DSM 19394</strain>
    </source>
</reference>
<keyword evidence="4" id="KW-1185">Reference proteome</keyword>